<protein>
    <submittedName>
        <fullName evidence="1">Uncharacterized protein</fullName>
    </submittedName>
</protein>
<keyword evidence="2" id="KW-1185">Reference proteome</keyword>
<evidence type="ECO:0000313" key="2">
    <source>
        <dbReference type="Proteomes" id="UP000499080"/>
    </source>
</evidence>
<accession>A0A4Y2CBM9</accession>
<organism evidence="1 2">
    <name type="scientific">Araneus ventricosus</name>
    <name type="common">Orbweaver spider</name>
    <name type="synonym">Epeira ventricosa</name>
    <dbReference type="NCBI Taxonomy" id="182803"/>
    <lineage>
        <taxon>Eukaryota</taxon>
        <taxon>Metazoa</taxon>
        <taxon>Ecdysozoa</taxon>
        <taxon>Arthropoda</taxon>
        <taxon>Chelicerata</taxon>
        <taxon>Arachnida</taxon>
        <taxon>Araneae</taxon>
        <taxon>Araneomorphae</taxon>
        <taxon>Entelegynae</taxon>
        <taxon>Araneoidea</taxon>
        <taxon>Araneidae</taxon>
        <taxon>Araneus</taxon>
    </lineage>
</organism>
<proteinExistence type="predicted"/>
<dbReference type="EMBL" id="BGPR01000171">
    <property type="protein sequence ID" value="GBM01630.1"/>
    <property type="molecule type" value="Genomic_DNA"/>
</dbReference>
<evidence type="ECO:0000313" key="1">
    <source>
        <dbReference type="EMBL" id="GBM01630.1"/>
    </source>
</evidence>
<gene>
    <name evidence="1" type="ORF">AVEN_60039_1</name>
</gene>
<reference evidence="1 2" key="1">
    <citation type="journal article" date="2019" name="Sci. Rep.">
        <title>Orb-weaving spider Araneus ventricosus genome elucidates the spidroin gene catalogue.</title>
        <authorList>
            <person name="Kono N."/>
            <person name="Nakamura H."/>
            <person name="Ohtoshi R."/>
            <person name="Moran D.A.P."/>
            <person name="Shinohara A."/>
            <person name="Yoshida Y."/>
            <person name="Fujiwara M."/>
            <person name="Mori M."/>
            <person name="Tomita M."/>
            <person name="Arakawa K."/>
        </authorList>
    </citation>
    <scope>NUCLEOTIDE SEQUENCE [LARGE SCALE GENOMIC DNA]</scope>
</reference>
<sequence length="98" mass="11471">MVGVELPPSADITYLLWEVRDDSRRISKRELAFWMYNNGGGQVTSFTEITYLLREGSSRGRCWLLKLRAQYYSYCSDCHSKIPECYDRIGVTRFTVML</sequence>
<comment type="caution">
    <text evidence="1">The sequence shown here is derived from an EMBL/GenBank/DDBJ whole genome shotgun (WGS) entry which is preliminary data.</text>
</comment>
<dbReference type="Proteomes" id="UP000499080">
    <property type="component" value="Unassembled WGS sequence"/>
</dbReference>
<name>A0A4Y2CBM9_ARAVE</name>
<dbReference type="AlphaFoldDB" id="A0A4Y2CBM9"/>